<accession>A0A177TFS5</accession>
<dbReference type="InterPro" id="IPR036396">
    <property type="entry name" value="Cyt_P450_sf"/>
</dbReference>
<evidence type="ECO:0000256" key="5">
    <source>
        <dbReference type="ARBA" id="ARBA00023004"/>
    </source>
</evidence>
<evidence type="ECO:0000256" key="4">
    <source>
        <dbReference type="ARBA" id="ARBA00023002"/>
    </source>
</evidence>
<dbReference type="InterPro" id="IPR002403">
    <property type="entry name" value="Cyt_P450_E_grp-IV"/>
</dbReference>
<protein>
    <submittedName>
        <fullName evidence="7">Uncharacterized protein</fullName>
    </submittedName>
</protein>
<feature type="binding site" description="axial binding residue" evidence="6">
    <location>
        <position position="510"/>
    </location>
    <ligand>
        <name>heme</name>
        <dbReference type="ChEBI" id="CHEBI:30413"/>
    </ligand>
    <ligandPart>
        <name>Fe</name>
        <dbReference type="ChEBI" id="CHEBI:18248"/>
    </ligandPart>
</feature>
<gene>
    <name evidence="7" type="ORF">A4X13_0g7357</name>
</gene>
<name>A0A177TFS5_9BASI</name>
<keyword evidence="6" id="KW-0349">Heme</keyword>
<dbReference type="GO" id="GO:0004497">
    <property type="term" value="F:monooxygenase activity"/>
    <property type="evidence" value="ECO:0007669"/>
    <property type="project" value="InterPro"/>
</dbReference>
<reference evidence="7" key="2">
    <citation type="journal article" date="2019" name="IMA Fungus">
        <title>Genome sequencing and comparison of five Tilletia species to identify candidate genes for the detection of regulated species infecting wheat.</title>
        <authorList>
            <person name="Nguyen H.D.T."/>
            <person name="Sultana T."/>
            <person name="Kesanakurti P."/>
            <person name="Hambleton S."/>
        </authorList>
    </citation>
    <scope>NUCLEOTIDE SEQUENCE</scope>
    <source>
        <strain evidence="7">DAOMC 236416</strain>
    </source>
</reference>
<evidence type="ECO:0000313" key="8">
    <source>
        <dbReference type="Proteomes" id="UP000077521"/>
    </source>
</evidence>
<dbReference type="SUPFAM" id="SSF48264">
    <property type="entry name" value="Cytochrome P450"/>
    <property type="match status" value="1"/>
</dbReference>
<dbReference type="Pfam" id="PF00067">
    <property type="entry name" value="p450"/>
    <property type="match status" value="1"/>
</dbReference>
<proteinExistence type="inferred from homology"/>
<sequence>MAVASKAQIDPGSLIAYGTVAAVLVYVLVLPLVRFAFRPYASTARALQGPPIRHWLAGSWSADVYTNGRVAHEVQQAVDDYGPVCAVTTLGRKTTIILGDHKAANKVFLQTPYARSQLRVSILRRHVGRGLLTEEGETHRRQRKVANPAFTANAVLDMGPIFQEKTALFMDRLHRHVAADGANAAKFGTLKNIAHDFQKVTLDIIGKAGFGYEFNSLTNEGETTALQEVITASMGLVSTGTLYSALRIFLDRPVTALGRILRVKEQVELDQHWKSMEKLCLDIVQRAKEDAQREDSSTTARDVLSLMVRSNVSPDVKPSQRMSIAELMHTIPVLLAAGHETTSSTLSFVCHELFKDANGARVQQRIRSELQQDAGAAAQGWVEDAAQLNSLPYLEAVVRETLRLCGPIRRMSRDAPCDDVIPISQPITLRDGTKTDRIRVSKGQGIEFPVQYMNTCEELWGPDGKVFRPERWLSEGHKYHDGSNDMDPSVNELKGVYSHLLTFGAGSQMCIGYRLAILEMKYILASLLSSYELLPPNLPGEPPVQMGYLTPITAYPVVQGEEAKGPAMPLRLRPIAASA</sequence>
<keyword evidence="5 6" id="KW-0408">Iron</keyword>
<dbReference type="PRINTS" id="PR00385">
    <property type="entry name" value="P450"/>
</dbReference>
<comment type="caution">
    <text evidence="7">The sequence shown here is derived from an EMBL/GenBank/DDBJ whole genome shotgun (WGS) entry which is preliminary data.</text>
</comment>
<dbReference type="EMBL" id="LWDF02000890">
    <property type="protein sequence ID" value="KAE8241564.1"/>
    <property type="molecule type" value="Genomic_DNA"/>
</dbReference>
<organism evidence="7 8">
    <name type="scientific">Tilletia indica</name>
    <dbReference type="NCBI Taxonomy" id="43049"/>
    <lineage>
        <taxon>Eukaryota</taxon>
        <taxon>Fungi</taxon>
        <taxon>Dikarya</taxon>
        <taxon>Basidiomycota</taxon>
        <taxon>Ustilaginomycotina</taxon>
        <taxon>Exobasidiomycetes</taxon>
        <taxon>Tilletiales</taxon>
        <taxon>Tilletiaceae</taxon>
        <taxon>Tilletia</taxon>
    </lineage>
</organism>
<keyword evidence="4" id="KW-0560">Oxidoreductase</keyword>
<evidence type="ECO:0000313" key="7">
    <source>
        <dbReference type="EMBL" id="KAE8241564.1"/>
    </source>
</evidence>
<comment type="similarity">
    <text evidence="2">Belongs to the cytochrome P450 family.</text>
</comment>
<dbReference type="Gene3D" id="1.10.630.10">
    <property type="entry name" value="Cytochrome P450"/>
    <property type="match status" value="1"/>
</dbReference>
<dbReference type="PANTHER" id="PTHR24305">
    <property type="entry name" value="CYTOCHROME P450"/>
    <property type="match status" value="1"/>
</dbReference>
<dbReference type="GO" id="GO:0016705">
    <property type="term" value="F:oxidoreductase activity, acting on paired donors, with incorporation or reduction of molecular oxygen"/>
    <property type="evidence" value="ECO:0007669"/>
    <property type="project" value="InterPro"/>
</dbReference>
<evidence type="ECO:0000256" key="1">
    <source>
        <dbReference type="ARBA" id="ARBA00001971"/>
    </source>
</evidence>
<dbReference type="AlphaFoldDB" id="A0A177TFS5"/>
<evidence type="ECO:0000256" key="6">
    <source>
        <dbReference type="PIRSR" id="PIRSR602403-1"/>
    </source>
</evidence>
<dbReference type="InterPro" id="IPR001128">
    <property type="entry name" value="Cyt_P450"/>
</dbReference>
<reference evidence="7" key="1">
    <citation type="submission" date="2016-04" db="EMBL/GenBank/DDBJ databases">
        <authorList>
            <person name="Nguyen H.D."/>
            <person name="Samba Siva P."/>
            <person name="Cullis J."/>
            <person name="Levesque C.A."/>
            <person name="Hambleton S."/>
        </authorList>
    </citation>
    <scope>NUCLEOTIDE SEQUENCE</scope>
    <source>
        <strain evidence="7">DAOMC 236416</strain>
    </source>
</reference>
<dbReference type="InterPro" id="IPR050121">
    <property type="entry name" value="Cytochrome_P450_monoxygenase"/>
</dbReference>
<keyword evidence="8" id="KW-1185">Reference proteome</keyword>
<dbReference type="GO" id="GO:0005506">
    <property type="term" value="F:iron ion binding"/>
    <property type="evidence" value="ECO:0007669"/>
    <property type="project" value="InterPro"/>
</dbReference>
<dbReference type="GO" id="GO:0020037">
    <property type="term" value="F:heme binding"/>
    <property type="evidence" value="ECO:0007669"/>
    <property type="project" value="InterPro"/>
</dbReference>
<keyword evidence="3 6" id="KW-0479">Metal-binding</keyword>
<evidence type="ECO:0000256" key="2">
    <source>
        <dbReference type="ARBA" id="ARBA00010617"/>
    </source>
</evidence>
<comment type="cofactor">
    <cofactor evidence="1 6">
        <name>heme</name>
        <dbReference type="ChEBI" id="CHEBI:30413"/>
    </cofactor>
</comment>
<dbReference type="PRINTS" id="PR00465">
    <property type="entry name" value="EP450IV"/>
</dbReference>
<evidence type="ECO:0000256" key="3">
    <source>
        <dbReference type="ARBA" id="ARBA00022723"/>
    </source>
</evidence>
<dbReference type="Proteomes" id="UP000077521">
    <property type="component" value="Unassembled WGS sequence"/>
</dbReference>
<dbReference type="PANTHER" id="PTHR24305:SF166">
    <property type="entry name" value="CYTOCHROME P450 12A4, MITOCHONDRIAL-RELATED"/>
    <property type="match status" value="1"/>
</dbReference>